<dbReference type="PANTHER" id="PTHR34779">
    <property type="entry name" value="OS09G0542900 PROTEIN"/>
    <property type="match status" value="1"/>
</dbReference>
<feature type="compositionally biased region" description="Basic residues" evidence="1">
    <location>
        <begin position="207"/>
        <end position="217"/>
    </location>
</feature>
<feature type="region of interest" description="Disordered" evidence="1">
    <location>
        <begin position="291"/>
        <end position="319"/>
    </location>
</feature>
<proteinExistence type="predicted"/>
<dbReference type="Proteomes" id="UP001279734">
    <property type="component" value="Unassembled WGS sequence"/>
</dbReference>
<comment type="caution">
    <text evidence="2">The sequence shown here is derived from an EMBL/GenBank/DDBJ whole genome shotgun (WGS) entry which is preliminary data.</text>
</comment>
<feature type="region of interest" description="Disordered" evidence="1">
    <location>
        <begin position="207"/>
        <end position="239"/>
    </location>
</feature>
<name>A0AAD3SYK8_NEPGR</name>
<accession>A0AAD3SYK8</accession>
<dbReference type="PANTHER" id="PTHR34779:SF1">
    <property type="entry name" value="OS09G0542900 PROTEIN"/>
    <property type="match status" value="1"/>
</dbReference>
<gene>
    <name evidence="2" type="ORF">Nepgr_022364</name>
</gene>
<feature type="region of interest" description="Disordered" evidence="1">
    <location>
        <begin position="169"/>
        <end position="190"/>
    </location>
</feature>
<sequence length="357" mass="40645">MLVYEGAAIFMPLCVSLDRHFDSIRALRILQMLFLTFKRNNLQEVCIIINIEQWRQGLRLKLSRSRHCGNLHHCLMKEFCIAIYHDAIQLFEEEIIEEDNLPKLKLSTVSNFPMEKQHKSQNKLFKYLPRAASAVSFQNPVFSPGRDKRSSAKHGLGFSGPIFTSTLIPDAARRKPKNGGSSFDVAQEPTSPKVSCIGQIKLKHKKKKIMTMTKKKSVPSDSSPDHRPPRHKAKQGFKIQKIFSKSKLDGKPDDWSAVSEAPSLGMMKKFASGRESLGDFDWKAQFKHEDYDRDYHSDEEGGRGGEHGDEEGEKEVIIPHSAPILVGGRAVNLEARKRKEVNIWKRRSFVSPRPLQL</sequence>
<organism evidence="2 3">
    <name type="scientific">Nepenthes gracilis</name>
    <name type="common">Slender pitcher plant</name>
    <dbReference type="NCBI Taxonomy" id="150966"/>
    <lineage>
        <taxon>Eukaryota</taxon>
        <taxon>Viridiplantae</taxon>
        <taxon>Streptophyta</taxon>
        <taxon>Embryophyta</taxon>
        <taxon>Tracheophyta</taxon>
        <taxon>Spermatophyta</taxon>
        <taxon>Magnoliopsida</taxon>
        <taxon>eudicotyledons</taxon>
        <taxon>Gunneridae</taxon>
        <taxon>Pentapetalae</taxon>
        <taxon>Caryophyllales</taxon>
        <taxon>Nepenthaceae</taxon>
        <taxon>Nepenthes</taxon>
    </lineage>
</organism>
<feature type="compositionally biased region" description="Basic and acidic residues" evidence="1">
    <location>
        <begin position="291"/>
        <end position="307"/>
    </location>
</feature>
<evidence type="ECO:0000313" key="3">
    <source>
        <dbReference type="Proteomes" id="UP001279734"/>
    </source>
</evidence>
<dbReference type="AlphaFoldDB" id="A0AAD3SYK8"/>
<dbReference type="EMBL" id="BSYO01000022">
    <property type="protein sequence ID" value="GMH20523.1"/>
    <property type="molecule type" value="Genomic_DNA"/>
</dbReference>
<keyword evidence="3" id="KW-1185">Reference proteome</keyword>
<dbReference type="InterPro" id="IPR038796">
    <property type="entry name" value="At1g76070-like"/>
</dbReference>
<reference evidence="2" key="1">
    <citation type="submission" date="2023-05" db="EMBL/GenBank/DDBJ databases">
        <title>Nepenthes gracilis genome sequencing.</title>
        <authorList>
            <person name="Fukushima K."/>
        </authorList>
    </citation>
    <scope>NUCLEOTIDE SEQUENCE</scope>
    <source>
        <strain evidence="2">SING2019-196</strain>
    </source>
</reference>
<evidence type="ECO:0000313" key="2">
    <source>
        <dbReference type="EMBL" id="GMH20523.1"/>
    </source>
</evidence>
<protein>
    <submittedName>
        <fullName evidence="2">Uncharacterized protein</fullName>
    </submittedName>
</protein>
<evidence type="ECO:0000256" key="1">
    <source>
        <dbReference type="SAM" id="MobiDB-lite"/>
    </source>
</evidence>